<evidence type="ECO:0008006" key="4">
    <source>
        <dbReference type="Google" id="ProtNLM"/>
    </source>
</evidence>
<proteinExistence type="predicted"/>
<evidence type="ECO:0000313" key="3">
    <source>
        <dbReference type="Proteomes" id="UP000480266"/>
    </source>
</evidence>
<gene>
    <name evidence="2" type="ORF">G4V63_21275</name>
</gene>
<dbReference type="GO" id="GO:0016020">
    <property type="term" value="C:membrane"/>
    <property type="evidence" value="ECO:0007669"/>
    <property type="project" value="InterPro"/>
</dbReference>
<protein>
    <recommendedName>
        <fullName evidence="4">Cysteine rich repeat protein</fullName>
    </recommendedName>
</protein>
<feature type="region of interest" description="Disordered" evidence="1">
    <location>
        <begin position="91"/>
        <end position="129"/>
    </location>
</feature>
<dbReference type="Pfam" id="PF00839">
    <property type="entry name" value="Cys_rich_FGFR"/>
    <property type="match status" value="1"/>
</dbReference>
<dbReference type="EMBL" id="JAAMRR010001084">
    <property type="protein sequence ID" value="NGX97641.1"/>
    <property type="molecule type" value="Genomic_DNA"/>
</dbReference>
<organism evidence="2 3">
    <name type="scientific">Candidatus Afipia apatlaquensis</name>
    <dbReference type="NCBI Taxonomy" id="2712852"/>
    <lineage>
        <taxon>Bacteria</taxon>
        <taxon>Pseudomonadati</taxon>
        <taxon>Pseudomonadota</taxon>
        <taxon>Alphaproteobacteria</taxon>
        <taxon>Hyphomicrobiales</taxon>
        <taxon>Nitrobacteraceae</taxon>
        <taxon>Afipia</taxon>
    </lineage>
</organism>
<name>A0A7C9RID0_9BRAD</name>
<dbReference type="AlphaFoldDB" id="A0A7C9RID0"/>
<dbReference type="Proteomes" id="UP000480266">
    <property type="component" value="Unassembled WGS sequence"/>
</dbReference>
<dbReference type="PANTHER" id="PTHR11884:SF1">
    <property type="entry name" value="GOLGI APPARATUS PROTEIN 1"/>
    <property type="match status" value="1"/>
</dbReference>
<dbReference type="InterPro" id="IPR039728">
    <property type="entry name" value="GLG1"/>
</dbReference>
<accession>A0A7C9RID0</accession>
<evidence type="ECO:0000256" key="1">
    <source>
        <dbReference type="SAM" id="MobiDB-lite"/>
    </source>
</evidence>
<keyword evidence="3" id="KW-1185">Reference proteome</keyword>
<evidence type="ECO:0000313" key="2">
    <source>
        <dbReference type="EMBL" id="NGX97641.1"/>
    </source>
</evidence>
<feature type="compositionally biased region" description="Low complexity" evidence="1">
    <location>
        <begin position="91"/>
        <end position="124"/>
    </location>
</feature>
<sequence>MIDTLKRVAALWLLSVMIVLATAMSAISQQPTDEQRDAIRSACRSDYEANCASVPPGGAASLQCLQKNLSKLSGSCQQAVKAIEPAAAPKAETAPAPTAPAPAKAAAPASAPKATATTPSQKPTDAQTAAIRSACRSDYQKNCASVPPGGAPALNCLEKNKSKLSASCQQAVNAVSGGTATPAEGSAAPAASSAAAPAPALVLRPMRPREELFVLRSACGGDVRTLCGGVAPGGGRIVQCLAVRAGSLSPACKDVLSQFVAR</sequence>
<dbReference type="InterPro" id="IPR001893">
    <property type="entry name" value="Cys-rich_GLG1_repeat"/>
</dbReference>
<comment type="caution">
    <text evidence="2">The sequence shown here is derived from an EMBL/GenBank/DDBJ whole genome shotgun (WGS) entry which is preliminary data.</text>
</comment>
<dbReference type="PANTHER" id="PTHR11884">
    <property type="entry name" value="SELECTIN LIGAND RELATED"/>
    <property type="match status" value="1"/>
</dbReference>
<reference evidence="2" key="1">
    <citation type="submission" date="2020-02" db="EMBL/GenBank/DDBJ databases">
        <title>Draft genome sequence of Candidatus Afipia apatlaquensis IBT-C3, a potential strain for decolorization of textile dyes.</title>
        <authorList>
            <person name="Sanchez-Reyes A."/>
            <person name="Breton-Deval L."/>
            <person name="Mangelson H."/>
            <person name="Sanchez-Flores A."/>
        </authorList>
    </citation>
    <scope>NUCLEOTIDE SEQUENCE [LARGE SCALE GENOMIC DNA]</scope>
    <source>
        <strain evidence="2">IBT-C3</strain>
    </source>
</reference>